<reference evidence="3" key="1">
    <citation type="submission" date="2020-04" db="EMBL/GenBank/DDBJ databases">
        <authorList>
            <person name="Zhang T."/>
        </authorList>
    </citation>
    <scope>NUCLEOTIDE SEQUENCE</scope>
    <source>
        <strain evidence="3">HKST-UBA10</strain>
    </source>
</reference>
<evidence type="ECO:0000256" key="2">
    <source>
        <dbReference type="SAM" id="Phobius"/>
    </source>
</evidence>
<evidence type="ECO:0000256" key="1">
    <source>
        <dbReference type="ARBA" id="ARBA00022801"/>
    </source>
</evidence>
<sequence length="277" mass="30638">MALYKYTKAPIKVRIPDGAPEIEPEPEIEEQKIDNDDSGFSRLFLRNAKYIFPVITGLLGITLLLAEAVPFASQALAEKLSPKYDNEIVALADPKVLGVENVLISNPDSDYFQNLVTEIKKNSSSLEKPDESFKEKFYLTIPAINAENIPVASNVESFDPSVYKPVLESALAHFKGTPLPFQNGNTVIYGHSAAGILGGYRGTQYIFSKLQDLNIGDEVDIKIEGENIKYQVTQTKIIEPENMSVLESRQGSKSITLVTCYPNGHNAKRLVVTAEER</sequence>
<feature type="transmembrane region" description="Helical" evidence="2">
    <location>
        <begin position="50"/>
        <end position="72"/>
    </location>
</feature>
<evidence type="ECO:0000313" key="3">
    <source>
        <dbReference type="EMBL" id="MCA9381942.1"/>
    </source>
</evidence>
<keyword evidence="2" id="KW-1133">Transmembrane helix</keyword>
<gene>
    <name evidence="3" type="ORF">KC660_00870</name>
</gene>
<proteinExistence type="predicted"/>
<dbReference type="InterPro" id="IPR023365">
    <property type="entry name" value="Sortase_dom-sf"/>
</dbReference>
<dbReference type="NCBIfam" id="TIGR01076">
    <property type="entry name" value="sortase_fam"/>
    <property type="match status" value="1"/>
</dbReference>
<dbReference type="GO" id="GO:0016787">
    <property type="term" value="F:hydrolase activity"/>
    <property type="evidence" value="ECO:0007669"/>
    <property type="project" value="UniProtKB-KW"/>
</dbReference>
<keyword evidence="2" id="KW-0472">Membrane</keyword>
<keyword evidence="2" id="KW-0812">Transmembrane</keyword>
<dbReference type="Gene3D" id="2.40.260.10">
    <property type="entry name" value="Sortase"/>
    <property type="match status" value="1"/>
</dbReference>
<dbReference type="AlphaFoldDB" id="A0A955RHK4"/>
<organism evidence="3 4">
    <name type="scientific">Candidatus Dojkabacteria bacterium</name>
    <dbReference type="NCBI Taxonomy" id="2099670"/>
    <lineage>
        <taxon>Bacteria</taxon>
        <taxon>Candidatus Dojkabacteria</taxon>
    </lineage>
</organism>
<dbReference type="Proteomes" id="UP000782843">
    <property type="component" value="Unassembled WGS sequence"/>
</dbReference>
<dbReference type="InterPro" id="IPR005754">
    <property type="entry name" value="Sortase"/>
</dbReference>
<dbReference type="Pfam" id="PF04203">
    <property type="entry name" value="Sortase"/>
    <property type="match status" value="1"/>
</dbReference>
<dbReference type="EMBL" id="JAGQLG010000028">
    <property type="protein sequence ID" value="MCA9381942.1"/>
    <property type="molecule type" value="Genomic_DNA"/>
</dbReference>
<accession>A0A955RHK4</accession>
<dbReference type="SUPFAM" id="SSF63817">
    <property type="entry name" value="Sortase"/>
    <property type="match status" value="1"/>
</dbReference>
<protein>
    <submittedName>
        <fullName evidence="3">Sortase</fullName>
    </submittedName>
</protein>
<name>A0A955RHK4_9BACT</name>
<evidence type="ECO:0000313" key="4">
    <source>
        <dbReference type="Proteomes" id="UP000782843"/>
    </source>
</evidence>
<reference evidence="3" key="2">
    <citation type="journal article" date="2021" name="Microbiome">
        <title>Successional dynamics and alternative stable states in a saline activated sludge microbial community over 9 years.</title>
        <authorList>
            <person name="Wang Y."/>
            <person name="Ye J."/>
            <person name="Ju F."/>
            <person name="Liu L."/>
            <person name="Boyd J.A."/>
            <person name="Deng Y."/>
            <person name="Parks D.H."/>
            <person name="Jiang X."/>
            <person name="Yin X."/>
            <person name="Woodcroft B.J."/>
            <person name="Tyson G.W."/>
            <person name="Hugenholtz P."/>
            <person name="Polz M.F."/>
            <person name="Zhang T."/>
        </authorList>
    </citation>
    <scope>NUCLEOTIDE SEQUENCE</scope>
    <source>
        <strain evidence="3">HKST-UBA10</strain>
    </source>
</reference>
<comment type="caution">
    <text evidence="3">The sequence shown here is derived from an EMBL/GenBank/DDBJ whole genome shotgun (WGS) entry which is preliminary data.</text>
</comment>
<keyword evidence="1" id="KW-0378">Hydrolase</keyword>